<feature type="transmembrane region" description="Helical" evidence="1">
    <location>
        <begin position="229"/>
        <end position="247"/>
    </location>
</feature>
<dbReference type="SUPFAM" id="SSF55073">
    <property type="entry name" value="Nucleotide cyclase"/>
    <property type="match status" value="1"/>
</dbReference>
<feature type="transmembrane region" description="Helical" evidence="1">
    <location>
        <begin position="99"/>
        <end position="117"/>
    </location>
</feature>
<keyword evidence="1" id="KW-0472">Membrane</keyword>
<dbReference type="GO" id="GO:0052621">
    <property type="term" value="F:diguanylate cyclase activity"/>
    <property type="evidence" value="ECO:0007669"/>
    <property type="project" value="UniProtKB-EC"/>
</dbReference>
<gene>
    <name evidence="3" type="ORF">ACFQ5G_12295</name>
</gene>
<organism evidence="3 4">
    <name type="scientific">Actinoplanes sichuanensis</name>
    <dbReference type="NCBI Taxonomy" id="512349"/>
    <lineage>
        <taxon>Bacteria</taxon>
        <taxon>Bacillati</taxon>
        <taxon>Actinomycetota</taxon>
        <taxon>Actinomycetes</taxon>
        <taxon>Micromonosporales</taxon>
        <taxon>Micromonosporaceae</taxon>
        <taxon>Actinoplanes</taxon>
    </lineage>
</organism>
<feature type="transmembrane region" description="Helical" evidence="1">
    <location>
        <begin position="291"/>
        <end position="309"/>
    </location>
</feature>
<feature type="domain" description="GGDEF" evidence="2">
    <location>
        <begin position="352"/>
        <end position="484"/>
    </location>
</feature>
<name>A0ABW4A747_9ACTN</name>
<evidence type="ECO:0000259" key="2">
    <source>
        <dbReference type="PROSITE" id="PS50887"/>
    </source>
</evidence>
<feature type="transmembrane region" description="Helical" evidence="1">
    <location>
        <begin position="129"/>
        <end position="147"/>
    </location>
</feature>
<dbReference type="CDD" id="cd01949">
    <property type="entry name" value="GGDEF"/>
    <property type="match status" value="1"/>
</dbReference>
<sequence>MTGTRLMAALTAVYAAAMIGVVTSAATGVGTVERIAGPAMLLLDVAGVVFGVRASRAPGLDRPTRRFARVVTAGMWLTLAVSLTFTATGTKAFPQLGDVLHIAVMLVLFGALMLAPLRAAARRERWKTLLDAGTVAAGASMLLWYLIIGPSIERQQVSAGLVLAAACYPVADLLVLFGLARVLLRGAGQVSRRTLAMLGGASLAILAGDVRLGYVQAHVAVFDRTAFDFGVWLTTHFLLSCAAVELWRQAVRPVTTADGVRPGLGGKLPFLGIGLGYGLLTTAALQEERVFPWAGLVLGGAGITGLAVLRQLVVQEEITEAAETDPLTGLANRARLHRELSRALRRATRHGRRVAVLLVDLNGFKQINDTLGHQVGDGLLVAAGAAMRDAVRDSDLVGRLGGDEFAVLVRPIADEAEAVAVAERVSRAVAGPFVVAGRPMGASASIGLAVSEPGEFTSDALLHRADIAMYDLKRRGSGWQAWHPGLAAAEDSPGR</sequence>
<feature type="transmembrane region" description="Helical" evidence="1">
    <location>
        <begin position="67"/>
        <end position="87"/>
    </location>
</feature>
<comment type="caution">
    <text evidence="3">The sequence shown here is derived from an EMBL/GenBank/DDBJ whole genome shotgun (WGS) entry which is preliminary data.</text>
</comment>
<dbReference type="Pfam" id="PF00990">
    <property type="entry name" value="GGDEF"/>
    <property type="match status" value="1"/>
</dbReference>
<dbReference type="RefSeq" id="WP_317786593.1">
    <property type="nucleotide sequence ID" value="NZ_AP028461.1"/>
</dbReference>
<proteinExistence type="predicted"/>
<keyword evidence="4" id="KW-1185">Reference proteome</keyword>
<evidence type="ECO:0000313" key="3">
    <source>
        <dbReference type="EMBL" id="MFD1366125.1"/>
    </source>
</evidence>
<accession>A0ABW4A747</accession>
<reference evidence="4" key="1">
    <citation type="journal article" date="2019" name="Int. J. Syst. Evol. Microbiol.">
        <title>The Global Catalogue of Microorganisms (GCM) 10K type strain sequencing project: providing services to taxonomists for standard genome sequencing and annotation.</title>
        <authorList>
            <consortium name="The Broad Institute Genomics Platform"/>
            <consortium name="The Broad Institute Genome Sequencing Center for Infectious Disease"/>
            <person name="Wu L."/>
            <person name="Ma J."/>
        </authorList>
    </citation>
    <scope>NUCLEOTIDE SEQUENCE [LARGE SCALE GENOMIC DNA]</scope>
    <source>
        <strain evidence="4">CCM 7526</strain>
    </source>
</reference>
<dbReference type="NCBIfam" id="TIGR00254">
    <property type="entry name" value="GGDEF"/>
    <property type="match status" value="1"/>
</dbReference>
<dbReference type="PROSITE" id="PS50887">
    <property type="entry name" value="GGDEF"/>
    <property type="match status" value="1"/>
</dbReference>
<keyword evidence="1" id="KW-0812">Transmembrane</keyword>
<feature type="transmembrane region" description="Helical" evidence="1">
    <location>
        <begin position="35"/>
        <end position="55"/>
    </location>
</feature>
<dbReference type="EC" id="2.7.7.65" evidence="3"/>
<dbReference type="SMART" id="SM00267">
    <property type="entry name" value="GGDEF"/>
    <property type="match status" value="1"/>
</dbReference>
<dbReference type="InterPro" id="IPR000160">
    <property type="entry name" value="GGDEF_dom"/>
</dbReference>
<evidence type="ECO:0000313" key="4">
    <source>
        <dbReference type="Proteomes" id="UP001597183"/>
    </source>
</evidence>
<dbReference type="PANTHER" id="PTHR46663:SF2">
    <property type="entry name" value="GGDEF DOMAIN-CONTAINING PROTEIN"/>
    <property type="match status" value="1"/>
</dbReference>
<feature type="transmembrane region" description="Helical" evidence="1">
    <location>
        <begin position="159"/>
        <end position="183"/>
    </location>
</feature>
<keyword evidence="1" id="KW-1133">Transmembrane helix</keyword>
<protein>
    <submittedName>
        <fullName evidence="3">Diguanylate cyclase domain-containing protein</fullName>
        <ecNumber evidence="3">2.7.7.65</ecNumber>
    </submittedName>
</protein>
<dbReference type="EMBL" id="JBHTMK010000016">
    <property type="protein sequence ID" value="MFD1366125.1"/>
    <property type="molecule type" value="Genomic_DNA"/>
</dbReference>
<evidence type="ECO:0000256" key="1">
    <source>
        <dbReference type="SAM" id="Phobius"/>
    </source>
</evidence>
<dbReference type="Gene3D" id="3.30.70.270">
    <property type="match status" value="1"/>
</dbReference>
<dbReference type="InterPro" id="IPR052163">
    <property type="entry name" value="DGC-Regulatory_Protein"/>
</dbReference>
<dbReference type="PANTHER" id="PTHR46663">
    <property type="entry name" value="DIGUANYLATE CYCLASE DGCT-RELATED"/>
    <property type="match status" value="1"/>
</dbReference>
<dbReference type="Proteomes" id="UP001597183">
    <property type="component" value="Unassembled WGS sequence"/>
</dbReference>
<keyword evidence="3" id="KW-0548">Nucleotidyltransferase</keyword>
<feature type="transmembrane region" description="Helical" evidence="1">
    <location>
        <begin position="268"/>
        <end position="285"/>
    </location>
</feature>
<dbReference type="InterPro" id="IPR029787">
    <property type="entry name" value="Nucleotide_cyclase"/>
</dbReference>
<feature type="transmembrane region" description="Helical" evidence="1">
    <location>
        <begin position="195"/>
        <end position="217"/>
    </location>
</feature>
<keyword evidence="3" id="KW-0808">Transferase</keyword>
<dbReference type="InterPro" id="IPR043128">
    <property type="entry name" value="Rev_trsase/Diguanyl_cyclase"/>
</dbReference>